<feature type="domain" description="Major facilitator superfamily (MFS) profile" evidence="8">
    <location>
        <begin position="67"/>
        <end position="482"/>
    </location>
</feature>
<proteinExistence type="predicted"/>
<dbReference type="PANTHER" id="PTHR43791:SF92">
    <property type="entry name" value="AGL026WP"/>
    <property type="match status" value="1"/>
</dbReference>
<feature type="transmembrane region" description="Helical" evidence="7">
    <location>
        <begin position="336"/>
        <end position="355"/>
    </location>
</feature>
<evidence type="ECO:0000256" key="5">
    <source>
        <dbReference type="ARBA" id="ARBA00023136"/>
    </source>
</evidence>
<evidence type="ECO:0000256" key="4">
    <source>
        <dbReference type="ARBA" id="ARBA00022989"/>
    </source>
</evidence>
<dbReference type="SUPFAM" id="SSF103473">
    <property type="entry name" value="MFS general substrate transporter"/>
    <property type="match status" value="1"/>
</dbReference>
<dbReference type="OMA" id="ERRIHIA"/>
<name>A0A167DE17_METRR</name>
<feature type="transmembrane region" description="Helical" evidence="7">
    <location>
        <begin position="196"/>
        <end position="217"/>
    </location>
</feature>
<evidence type="ECO:0000256" key="3">
    <source>
        <dbReference type="ARBA" id="ARBA00022692"/>
    </source>
</evidence>
<feature type="region of interest" description="Disordered" evidence="6">
    <location>
        <begin position="1"/>
        <end position="41"/>
    </location>
</feature>
<evidence type="ECO:0000256" key="6">
    <source>
        <dbReference type="SAM" id="MobiDB-lite"/>
    </source>
</evidence>
<comment type="caution">
    <text evidence="9">The sequence shown here is derived from an EMBL/GenBank/DDBJ whole genome shotgun (WGS) entry which is preliminary data.</text>
</comment>
<keyword evidence="5 7" id="KW-0472">Membrane</keyword>
<dbReference type="InterPro" id="IPR020846">
    <property type="entry name" value="MFS_dom"/>
</dbReference>
<dbReference type="InterPro" id="IPR011701">
    <property type="entry name" value="MFS"/>
</dbReference>
<evidence type="ECO:0000313" key="10">
    <source>
        <dbReference type="EMBL" id="TWU72433.1"/>
    </source>
</evidence>
<evidence type="ECO:0000313" key="12">
    <source>
        <dbReference type="Proteomes" id="UP000317257"/>
    </source>
</evidence>
<feature type="transmembrane region" description="Helical" evidence="7">
    <location>
        <begin position="427"/>
        <end position="448"/>
    </location>
</feature>
<dbReference type="OrthoDB" id="2250022at2759"/>
<evidence type="ECO:0000256" key="1">
    <source>
        <dbReference type="ARBA" id="ARBA00004141"/>
    </source>
</evidence>
<dbReference type="GO" id="GO:0016020">
    <property type="term" value="C:membrane"/>
    <property type="evidence" value="ECO:0007669"/>
    <property type="project" value="UniProtKB-SubCell"/>
</dbReference>
<feature type="transmembrane region" description="Helical" evidence="7">
    <location>
        <begin position="394"/>
        <end position="415"/>
    </location>
</feature>
<dbReference type="Pfam" id="PF07690">
    <property type="entry name" value="MFS_1"/>
    <property type="match status" value="1"/>
</dbReference>
<comment type="subcellular location">
    <subcellularLocation>
        <location evidence="1">Membrane</location>
        <topology evidence="1">Multi-pass membrane protein</topology>
    </subcellularLocation>
</comment>
<feature type="transmembrane region" description="Helical" evidence="7">
    <location>
        <begin position="63"/>
        <end position="80"/>
    </location>
</feature>
<reference evidence="10" key="3">
    <citation type="journal article" date="2019" name="Microbiol. Resour. Announc.">
        <title>Genome Sequence of Metarhizium rileyi, a Microbial Control Agent for Lepidoptera.</title>
        <authorList>
            <person name="Binneck E."/>
            <person name="Lastra C.C.L."/>
            <person name="Sosa-Gomez D.R."/>
        </authorList>
    </citation>
    <scope>NUCLEOTIDE SEQUENCE</scope>
    <source>
        <strain evidence="10">Cep018-CH2</strain>
    </source>
</reference>
<evidence type="ECO:0000256" key="2">
    <source>
        <dbReference type="ARBA" id="ARBA00022448"/>
    </source>
</evidence>
<feature type="transmembrane region" description="Helical" evidence="7">
    <location>
        <begin position="140"/>
        <end position="159"/>
    </location>
</feature>
<dbReference type="EMBL" id="SBHS01000028">
    <property type="protein sequence ID" value="TWU72433.1"/>
    <property type="molecule type" value="Genomic_DNA"/>
</dbReference>
<accession>A0A167DE17</accession>
<dbReference type="FunFam" id="1.20.1250.20:FF:000013">
    <property type="entry name" value="MFS general substrate transporter"/>
    <property type="match status" value="1"/>
</dbReference>
<dbReference type="GO" id="GO:0022857">
    <property type="term" value="F:transmembrane transporter activity"/>
    <property type="evidence" value="ECO:0007669"/>
    <property type="project" value="InterPro"/>
</dbReference>
<keyword evidence="4 7" id="KW-1133">Transmembrane helix</keyword>
<dbReference type="AlphaFoldDB" id="A0A167DE17"/>
<feature type="transmembrane region" description="Helical" evidence="7">
    <location>
        <begin position="305"/>
        <end position="324"/>
    </location>
</feature>
<evidence type="ECO:0000313" key="9">
    <source>
        <dbReference type="EMBL" id="OAA42269.1"/>
    </source>
</evidence>
<accession>A0A5C6G9E8</accession>
<dbReference type="PANTHER" id="PTHR43791">
    <property type="entry name" value="PERMEASE-RELATED"/>
    <property type="match status" value="1"/>
</dbReference>
<feature type="transmembrane region" description="Helical" evidence="7">
    <location>
        <begin position="165"/>
        <end position="184"/>
    </location>
</feature>
<feature type="transmembrane region" description="Helical" evidence="7">
    <location>
        <begin position="367"/>
        <end position="388"/>
    </location>
</feature>
<dbReference type="PROSITE" id="PS50850">
    <property type="entry name" value="MFS"/>
    <property type="match status" value="1"/>
</dbReference>
<keyword evidence="2" id="KW-0813">Transport</keyword>
<evidence type="ECO:0000259" key="8">
    <source>
        <dbReference type="PROSITE" id="PS50850"/>
    </source>
</evidence>
<dbReference type="FunFam" id="1.20.1250.20:FF:000057">
    <property type="entry name" value="MFS general substrate transporter"/>
    <property type="match status" value="1"/>
</dbReference>
<reference evidence="12" key="2">
    <citation type="submission" date="2018-12" db="EMBL/GenBank/DDBJ databases">
        <title>The complete genome of Metarhizium rileyi, a key fungal pathogen of Lepidoptera.</title>
        <authorList>
            <person name="Binneck E."/>
            <person name="Lastra C.C.L."/>
            <person name="Sosa-Gomez D.R."/>
        </authorList>
    </citation>
    <scope>NUCLEOTIDE SEQUENCE [LARGE SCALE GENOMIC DNA]</scope>
    <source>
        <strain evidence="12">Cep018-CH2</strain>
    </source>
</reference>
<feature type="transmembrane region" description="Helical" evidence="7">
    <location>
        <begin position="460"/>
        <end position="477"/>
    </location>
</feature>
<dbReference type="Proteomes" id="UP000243498">
    <property type="component" value="Unassembled WGS sequence"/>
</dbReference>
<keyword evidence="11" id="KW-1185">Reference proteome</keyword>
<protein>
    <submittedName>
        <fullName evidence="9">Pantothenate transporter liz1</fullName>
    </submittedName>
</protein>
<dbReference type="Proteomes" id="UP000317257">
    <property type="component" value="Unassembled WGS sequence"/>
</dbReference>
<evidence type="ECO:0000256" key="7">
    <source>
        <dbReference type="SAM" id="Phobius"/>
    </source>
</evidence>
<evidence type="ECO:0000313" key="11">
    <source>
        <dbReference type="Proteomes" id="UP000243498"/>
    </source>
</evidence>
<feature type="compositionally biased region" description="Polar residues" evidence="6">
    <location>
        <begin position="15"/>
        <end position="26"/>
    </location>
</feature>
<sequence length="514" mass="56567">MSVTDDEAGRPAPENSISEVVTQSPSAERFPKHSPRAFQPPEVIRLMSPEERDKSEKKLIRKIDARILPMIVVMYLLNYIDRNNIASARFAGLEDDLNLDSDGVQFSTAVSILFVGYLLMQVPSNMFLNKTGKPGKYLPICMAIWGIISTATAGCHSFGGLLAARFLLGFVEAAYFPGCLYYLSCWYTRKELGVRTTCFFTGSLISGAFSGLIAAGITNSMDGTRGLRAWRWLFIIEGMVTVVVAVVAFFILPDFPRTTKWLDSEEMALATWRLQEDIGQDDWVNSEEQTLWHGFKLALGDVKTWVLLVIYFGNVSAASVNNFFPTVVASLNYTPVVTLLLTTPPYVLGVITTFATAWHADRTGERFYHVSIPLCLAIVAFIVLAATTNVAARYVAIMLMVCGLYSGLTTALAWISNTLPRPPAKRAAALAFINAVANSTSIYASYLYPKSAAPKYTGAFIHNCVMAAMTILAAFVLKRMLVRLNKRLDRGERVEGASNAATGEAVEHGFRFLV</sequence>
<organism evidence="9 11">
    <name type="scientific">Metarhizium rileyi (strain RCEF 4871)</name>
    <name type="common">Nomuraea rileyi</name>
    <dbReference type="NCBI Taxonomy" id="1649241"/>
    <lineage>
        <taxon>Eukaryota</taxon>
        <taxon>Fungi</taxon>
        <taxon>Dikarya</taxon>
        <taxon>Ascomycota</taxon>
        <taxon>Pezizomycotina</taxon>
        <taxon>Sordariomycetes</taxon>
        <taxon>Hypocreomycetidae</taxon>
        <taxon>Hypocreales</taxon>
        <taxon>Clavicipitaceae</taxon>
        <taxon>Metarhizium</taxon>
    </lineage>
</organism>
<dbReference type="InterPro" id="IPR036259">
    <property type="entry name" value="MFS_trans_sf"/>
</dbReference>
<gene>
    <name evidence="10" type="ORF">ED733_003247</name>
    <name evidence="9" type="ORF">NOR_05118</name>
</gene>
<dbReference type="Gene3D" id="1.20.1250.20">
    <property type="entry name" value="MFS general substrate transporter like domains"/>
    <property type="match status" value="2"/>
</dbReference>
<feature type="transmembrane region" description="Helical" evidence="7">
    <location>
        <begin position="229"/>
        <end position="252"/>
    </location>
</feature>
<reference evidence="9 11" key="1">
    <citation type="journal article" date="2016" name="Genome Biol. Evol.">
        <title>Divergent and convergent evolution of fungal pathogenicity.</title>
        <authorList>
            <person name="Shang Y."/>
            <person name="Xiao G."/>
            <person name="Zheng P."/>
            <person name="Cen K."/>
            <person name="Zhan S."/>
            <person name="Wang C."/>
        </authorList>
    </citation>
    <scope>NUCLEOTIDE SEQUENCE [LARGE SCALE GENOMIC DNA]</scope>
    <source>
        <strain evidence="9 11">RCEF 4871</strain>
    </source>
</reference>
<dbReference type="EMBL" id="AZHC01000014">
    <property type="protein sequence ID" value="OAA42269.1"/>
    <property type="molecule type" value="Genomic_DNA"/>
</dbReference>
<feature type="transmembrane region" description="Helical" evidence="7">
    <location>
        <begin position="103"/>
        <end position="120"/>
    </location>
</feature>
<keyword evidence="3 7" id="KW-0812">Transmembrane</keyword>